<accession>A0A1J1HTT5</accession>
<gene>
    <name evidence="1" type="ORF">CLUMA_CG004659</name>
</gene>
<sequence>MSIYFERLPREQCRDERILNRDSDVILYQLISVISVFDLTQQDLFIGKYALAMSMEQVQVQESLKFLRKEGF</sequence>
<dbReference type="EMBL" id="CVRI01000020">
    <property type="protein sequence ID" value="CRK90970.1"/>
    <property type="molecule type" value="Genomic_DNA"/>
</dbReference>
<keyword evidence="2" id="KW-1185">Reference proteome</keyword>
<protein>
    <submittedName>
        <fullName evidence="1">CLUMA_CG004659, isoform A</fullName>
    </submittedName>
</protein>
<name>A0A1J1HTT5_9DIPT</name>
<evidence type="ECO:0000313" key="2">
    <source>
        <dbReference type="Proteomes" id="UP000183832"/>
    </source>
</evidence>
<reference evidence="1 2" key="1">
    <citation type="submission" date="2015-04" db="EMBL/GenBank/DDBJ databases">
        <authorList>
            <person name="Syromyatnikov M.Y."/>
            <person name="Popov V.N."/>
        </authorList>
    </citation>
    <scope>NUCLEOTIDE SEQUENCE [LARGE SCALE GENOMIC DNA]</scope>
</reference>
<proteinExistence type="predicted"/>
<dbReference type="Proteomes" id="UP000183832">
    <property type="component" value="Unassembled WGS sequence"/>
</dbReference>
<dbReference type="AlphaFoldDB" id="A0A1J1HTT5"/>
<organism evidence="1 2">
    <name type="scientific">Clunio marinus</name>
    <dbReference type="NCBI Taxonomy" id="568069"/>
    <lineage>
        <taxon>Eukaryota</taxon>
        <taxon>Metazoa</taxon>
        <taxon>Ecdysozoa</taxon>
        <taxon>Arthropoda</taxon>
        <taxon>Hexapoda</taxon>
        <taxon>Insecta</taxon>
        <taxon>Pterygota</taxon>
        <taxon>Neoptera</taxon>
        <taxon>Endopterygota</taxon>
        <taxon>Diptera</taxon>
        <taxon>Nematocera</taxon>
        <taxon>Chironomoidea</taxon>
        <taxon>Chironomidae</taxon>
        <taxon>Clunio</taxon>
    </lineage>
</organism>
<evidence type="ECO:0000313" key="1">
    <source>
        <dbReference type="EMBL" id="CRK90970.1"/>
    </source>
</evidence>